<dbReference type="AlphaFoldDB" id="A0AAW0TXG2"/>
<name>A0AAW0TXG2_SCYPA</name>
<dbReference type="Proteomes" id="UP001487740">
    <property type="component" value="Unassembled WGS sequence"/>
</dbReference>
<organism evidence="1 2">
    <name type="scientific">Scylla paramamosain</name>
    <name type="common">Mud crab</name>
    <dbReference type="NCBI Taxonomy" id="85552"/>
    <lineage>
        <taxon>Eukaryota</taxon>
        <taxon>Metazoa</taxon>
        <taxon>Ecdysozoa</taxon>
        <taxon>Arthropoda</taxon>
        <taxon>Crustacea</taxon>
        <taxon>Multicrustacea</taxon>
        <taxon>Malacostraca</taxon>
        <taxon>Eumalacostraca</taxon>
        <taxon>Eucarida</taxon>
        <taxon>Decapoda</taxon>
        <taxon>Pleocyemata</taxon>
        <taxon>Brachyura</taxon>
        <taxon>Eubrachyura</taxon>
        <taxon>Portunoidea</taxon>
        <taxon>Portunidae</taxon>
        <taxon>Portuninae</taxon>
        <taxon>Scylla</taxon>
    </lineage>
</organism>
<sequence length="69" mass="7839">MHGASQINTPILPPLIQQRNVCPVWCQRPRPTTLNLRSRIDILKRRIVCGFSSLLQPKLSSPYDACLAR</sequence>
<comment type="caution">
    <text evidence="1">The sequence shown here is derived from an EMBL/GenBank/DDBJ whole genome shotgun (WGS) entry which is preliminary data.</text>
</comment>
<evidence type="ECO:0000313" key="1">
    <source>
        <dbReference type="EMBL" id="KAK8391335.1"/>
    </source>
</evidence>
<dbReference type="EMBL" id="JARAKH010000024">
    <property type="protein sequence ID" value="KAK8391335.1"/>
    <property type="molecule type" value="Genomic_DNA"/>
</dbReference>
<keyword evidence="2" id="KW-1185">Reference proteome</keyword>
<reference evidence="1 2" key="1">
    <citation type="submission" date="2023-03" db="EMBL/GenBank/DDBJ databases">
        <title>High-quality genome of Scylla paramamosain provides insights in environmental adaptation.</title>
        <authorList>
            <person name="Zhang L."/>
        </authorList>
    </citation>
    <scope>NUCLEOTIDE SEQUENCE [LARGE SCALE GENOMIC DNA]</scope>
    <source>
        <strain evidence="1">LZ_2023a</strain>
        <tissue evidence="1">Muscle</tissue>
    </source>
</reference>
<protein>
    <submittedName>
        <fullName evidence="1">Uncharacterized protein</fullName>
    </submittedName>
</protein>
<proteinExistence type="predicted"/>
<evidence type="ECO:0000313" key="2">
    <source>
        <dbReference type="Proteomes" id="UP001487740"/>
    </source>
</evidence>
<gene>
    <name evidence="1" type="ORF">O3P69_017145</name>
</gene>
<accession>A0AAW0TXG2</accession>